<feature type="domain" description="NAD-dependent epimerase/dehydratase" evidence="1">
    <location>
        <begin position="3"/>
        <end position="236"/>
    </location>
</feature>
<dbReference type="PANTHER" id="PTHR43245">
    <property type="entry name" value="BIFUNCTIONAL POLYMYXIN RESISTANCE PROTEIN ARNA"/>
    <property type="match status" value="1"/>
</dbReference>
<dbReference type="RefSeq" id="WP_184154972.1">
    <property type="nucleotide sequence ID" value="NZ_JACHFM010000007.1"/>
</dbReference>
<dbReference type="AlphaFoldDB" id="A0A840SX47"/>
<name>A0A840SX47_9RHOB</name>
<evidence type="ECO:0000313" key="3">
    <source>
        <dbReference type="Proteomes" id="UP000549457"/>
    </source>
</evidence>
<gene>
    <name evidence="2" type="ORF">HNP73_004346</name>
</gene>
<dbReference type="InterPro" id="IPR036291">
    <property type="entry name" value="NAD(P)-bd_dom_sf"/>
</dbReference>
<proteinExistence type="predicted"/>
<accession>A0A840SX47</accession>
<dbReference type="Pfam" id="PF01370">
    <property type="entry name" value="Epimerase"/>
    <property type="match status" value="1"/>
</dbReference>
<reference evidence="2 3" key="1">
    <citation type="submission" date="2020-08" db="EMBL/GenBank/DDBJ databases">
        <title>Genomic Encyclopedia of Type Strains, Phase IV (KMG-IV): sequencing the most valuable type-strain genomes for metagenomic binning, comparative biology and taxonomic classification.</title>
        <authorList>
            <person name="Goeker M."/>
        </authorList>
    </citation>
    <scope>NUCLEOTIDE SEQUENCE [LARGE SCALE GENOMIC DNA]</scope>
    <source>
        <strain evidence="2 3">DSM 101730</strain>
    </source>
</reference>
<dbReference type="Gene3D" id="3.40.50.720">
    <property type="entry name" value="NAD(P)-binding Rossmann-like Domain"/>
    <property type="match status" value="1"/>
</dbReference>
<sequence length="345" mass="38117">MRVLLTGADGYIGAIMGPKLIEAGHDVVGLDTGFYRRGWLFDDHRTHPKVVSKDLRSVTADDLAGFDAVVHLSELSNDPIGENDPGLTMEINHEGSVGLARKAKEAGVKRFVYASSCSTYGAGSDEMRTETSELAPQTAYARCKILVEEAVRPMASPGFTPVFMRNATAYGASPRQRFDIVLNNLCGFAHTLGEIRMTSDGSPWRPIVHIEDICEAMLCALSADREAISGESFNVGADSENYRVREIAEIVAKTFPGCQLTIGDSGGDTRSYRVSFAKIRERMPHFRTSWTAERGARQLKAVFERIGLDREMFEAAPFTRLKEIKHLRNTGQVDERLHWNATEAV</sequence>
<protein>
    <submittedName>
        <fullName evidence="2">Nucleoside-diphosphate-sugar epimerase</fullName>
    </submittedName>
</protein>
<dbReference type="EMBL" id="JACHFM010000007">
    <property type="protein sequence ID" value="MBB5224376.1"/>
    <property type="molecule type" value="Genomic_DNA"/>
</dbReference>
<keyword evidence="3" id="KW-1185">Reference proteome</keyword>
<evidence type="ECO:0000259" key="1">
    <source>
        <dbReference type="Pfam" id="PF01370"/>
    </source>
</evidence>
<dbReference type="PANTHER" id="PTHR43245:SF23">
    <property type="entry name" value="NAD(P)-BINDING DOMAIN-CONTAINING PROTEIN"/>
    <property type="match status" value="1"/>
</dbReference>
<dbReference type="Proteomes" id="UP000549457">
    <property type="component" value="Unassembled WGS sequence"/>
</dbReference>
<organism evidence="2 3">
    <name type="scientific">Amaricoccus macauensis</name>
    <dbReference type="NCBI Taxonomy" id="57001"/>
    <lineage>
        <taxon>Bacteria</taxon>
        <taxon>Pseudomonadati</taxon>
        <taxon>Pseudomonadota</taxon>
        <taxon>Alphaproteobacteria</taxon>
        <taxon>Rhodobacterales</taxon>
        <taxon>Paracoccaceae</taxon>
        <taxon>Amaricoccus</taxon>
    </lineage>
</organism>
<dbReference type="CDD" id="cd08946">
    <property type="entry name" value="SDR_e"/>
    <property type="match status" value="1"/>
</dbReference>
<dbReference type="SUPFAM" id="SSF51735">
    <property type="entry name" value="NAD(P)-binding Rossmann-fold domains"/>
    <property type="match status" value="1"/>
</dbReference>
<evidence type="ECO:0000313" key="2">
    <source>
        <dbReference type="EMBL" id="MBB5224376.1"/>
    </source>
</evidence>
<dbReference type="InterPro" id="IPR050177">
    <property type="entry name" value="Lipid_A_modif_metabolic_enz"/>
</dbReference>
<dbReference type="InterPro" id="IPR001509">
    <property type="entry name" value="Epimerase_deHydtase"/>
</dbReference>
<comment type="caution">
    <text evidence="2">The sequence shown here is derived from an EMBL/GenBank/DDBJ whole genome shotgun (WGS) entry which is preliminary data.</text>
</comment>